<dbReference type="AlphaFoldDB" id="A0AAD9EMY0"/>
<evidence type="ECO:0000313" key="1">
    <source>
        <dbReference type="EMBL" id="KAK1854223.1"/>
    </source>
</evidence>
<evidence type="ECO:0000313" key="2">
    <source>
        <dbReference type="Proteomes" id="UP001243330"/>
    </source>
</evidence>
<name>A0AAD9EMY0_9PEZI</name>
<dbReference type="Proteomes" id="UP001243330">
    <property type="component" value="Unassembled WGS sequence"/>
</dbReference>
<protein>
    <submittedName>
        <fullName evidence="1">Uncharacterized protein</fullName>
    </submittedName>
</protein>
<keyword evidence="2" id="KW-1185">Reference proteome</keyword>
<gene>
    <name evidence="1" type="ORF">CCHR01_03197</name>
</gene>
<accession>A0AAD9EMY0</accession>
<reference evidence="1" key="1">
    <citation type="submission" date="2023-01" db="EMBL/GenBank/DDBJ databases">
        <title>Colletotrichum chrysophilum M932 genome sequence.</title>
        <authorList>
            <person name="Baroncelli R."/>
        </authorList>
    </citation>
    <scope>NUCLEOTIDE SEQUENCE</scope>
    <source>
        <strain evidence="1">M932</strain>
    </source>
</reference>
<organism evidence="1 2">
    <name type="scientific">Colletotrichum chrysophilum</name>
    <dbReference type="NCBI Taxonomy" id="1836956"/>
    <lineage>
        <taxon>Eukaryota</taxon>
        <taxon>Fungi</taxon>
        <taxon>Dikarya</taxon>
        <taxon>Ascomycota</taxon>
        <taxon>Pezizomycotina</taxon>
        <taxon>Sordariomycetes</taxon>
        <taxon>Hypocreomycetidae</taxon>
        <taxon>Glomerellales</taxon>
        <taxon>Glomerellaceae</taxon>
        <taxon>Colletotrichum</taxon>
        <taxon>Colletotrichum gloeosporioides species complex</taxon>
    </lineage>
</organism>
<dbReference type="EMBL" id="JAQOWY010000041">
    <property type="protein sequence ID" value="KAK1854223.1"/>
    <property type="molecule type" value="Genomic_DNA"/>
</dbReference>
<proteinExistence type="predicted"/>
<sequence>MKKKLPDLSAETEAADELTNRGICRNVKQNTREHWLISRWADITSSFVMTSASNTNG</sequence>
<comment type="caution">
    <text evidence="1">The sequence shown here is derived from an EMBL/GenBank/DDBJ whole genome shotgun (WGS) entry which is preliminary data.</text>
</comment>